<feature type="transmembrane region" description="Helical" evidence="1">
    <location>
        <begin position="30"/>
        <end position="49"/>
    </location>
</feature>
<keyword evidence="1" id="KW-0812">Transmembrane</keyword>
<dbReference type="EMBL" id="RCIW01000011">
    <property type="protein sequence ID" value="RLP09066.1"/>
    <property type="molecule type" value="Genomic_DNA"/>
</dbReference>
<sequence>MDRDGTVSDGLKWARATVFADTVWRALRRLLLGAAAVLFAAALASPWSVEANWPYEVRLIEWGMLNRSGDGGWPQALSVLLALTVVALWCLAASPTERQRGWVAALVNVLGVAGVAGAVLTTLTTKTIYDASDQRFVGPAVVLMTLSLVCSWVCAGCLREEPELTGRAVSGSGPARPPAGP</sequence>
<dbReference type="RefSeq" id="WP_119161784.1">
    <property type="nucleotide sequence ID" value="NZ_LR134442.1"/>
</dbReference>
<feature type="transmembrane region" description="Helical" evidence="1">
    <location>
        <begin position="103"/>
        <end position="124"/>
    </location>
</feature>
<dbReference type="Proteomes" id="UP000279336">
    <property type="component" value="Unassembled WGS sequence"/>
</dbReference>
<protein>
    <submittedName>
        <fullName evidence="3">Uncharacterized protein</fullName>
    </submittedName>
</protein>
<evidence type="ECO:0000256" key="1">
    <source>
        <dbReference type="SAM" id="Phobius"/>
    </source>
</evidence>
<dbReference type="Proteomes" id="UP000263928">
    <property type="component" value="Unassembled WGS sequence"/>
</dbReference>
<gene>
    <name evidence="2" type="ORF">D7U36_07970</name>
    <name evidence="3" type="ORF">PROPAUS_1352</name>
</gene>
<keyword evidence="1" id="KW-1133">Transmembrane helix</keyword>
<reference evidence="4" key="1">
    <citation type="submission" date="2018-08" db="EMBL/GenBank/DDBJ databases">
        <authorList>
            <person name="Hornung B."/>
        </authorList>
    </citation>
    <scope>NUCLEOTIDE SEQUENCE [LARGE SCALE GENOMIC DNA]</scope>
</reference>
<dbReference type="OrthoDB" id="9971653at2"/>
<feature type="transmembrane region" description="Helical" evidence="1">
    <location>
        <begin position="72"/>
        <end position="91"/>
    </location>
</feature>
<evidence type="ECO:0000313" key="3">
    <source>
        <dbReference type="EMBL" id="SYZ33433.1"/>
    </source>
</evidence>
<keyword evidence="1" id="KW-0472">Membrane</keyword>
<evidence type="ECO:0000313" key="4">
    <source>
        <dbReference type="Proteomes" id="UP000263928"/>
    </source>
</evidence>
<keyword evidence="4" id="KW-1185">Reference proteome</keyword>
<reference evidence="2 5" key="3">
    <citation type="submission" date="2018-10" db="EMBL/GenBank/DDBJ databases">
        <title>Propionibacterium australiense Genome Sequencing and Assembly.</title>
        <authorList>
            <person name="Bernier A.-M."/>
            <person name="Bernard K."/>
        </authorList>
    </citation>
    <scope>NUCLEOTIDE SEQUENCE [LARGE SCALE GENOMIC DNA]</scope>
    <source>
        <strain evidence="2 5">NML98A078</strain>
    </source>
</reference>
<evidence type="ECO:0000313" key="5">
    <source>
        <dbReference type="Proteomes" id="UP000279336"/>
    </source>
</evidence>
<name>A0A383S6H1_9ACTN</name>
<evidence type="ECO:0000313" key="2">
    <source>
        <dbReference type="EMBL" id="RLP09066.1"/>
    </source>
</evidence>
<organism evidence="3 4">
    <name type="scientific">Propionibacterium australiense</name>
    <dbReference type="NCBI Taxonomy" id="119981"/>
    <lineage>
        <taxon>Bacteria</taxon>
        <taxon>Bacillati</taxon>
        <taxon>Actinomycetota</taxon>
        <taxon>Actinomycetes</taxon>
        <taxon>Propionibacteriales</taxon>
        <taxon>Propionibacteriaceae</taxon>
        <taxon>Propionibacterium</taxon>
    </lineage>
</organism>
<accession>A0A383S6H1</accession>
<proteinExistence type="predicted"/>
<reference evidence="3" key="2">
    <citation type="submission" date="2018-08" db="EMBL/GenBank/DDBJ databases">
        <authorList>
            <person name="Ferrada E.E."/>
            <person name="Latorre B.A."/>
        </authorList>
    </citation>
    <scope>NUCLEOTIDE SEQUENCE [LARGE SCALE GENOMIC DNA]</scope>
    <source>
        <strain evidence="3">Propionibacterium_australiense1</strain>
    </source>
</reference>
<dbReference type="EMBL" id="UNQJ01000008">
    <property type="protein sequence ID" value="SYZ33433.1"/>
    <property type="molecule type" value="Genomic_DNA"/>
</dbReference>
<feature type="transmembrane region" description="Helical" evidence="1">
    <location>
        <begin position="136"/>
        <end position="158"/>
    </location>
</feature>
<dbReference type="AlphaFoldDB" id="A0A383S6H1"/>